<protein>
    <submittedName>
        <fullName evidence="1">Uncharacterized protein</fullName>
    </submittedName>
</protein>
<evidence type="ECO:0000313" key="1">
    <source>
        <dbReference type="EMBL" id="QGG49063.1"/>
    </source>
</evidence>
<sequence>MIQDDYGGQVLLTQEELKLLVDKYGQIQEVLEKKNHQES</sequence>
<reference evidence="2" key="1">
    <citation type="submission" date="2019-11" db="EMBL/GenBank/DDBJ databases">
        <title>Genome sequence of Heliorestis convoluta strain HH, an alkaliphilic and minimalistic phototrophic bacterium from a soda lake in Egypt.</title>
        <authorList>
            <person name="Dewey E.D."/>
            <person name="Stokes L.M."/>
            <person name="Burchell B.M."/>
            <person name="Shaffer K.N."/>
            <person name="Huntington A.M."/>
            <person name="Baker J.M."/>
            <person name="Nadendla S."/>
            <person name="Giglio M.G."/>
            <person name="Touchman J.W."/>
            <person name="Blankenship R.E."/>
            <person name="Madigan M.T."/>
            <person name="Sattley W.M."/>
        </authorList>
    </citation>
    <scope>NUCLEOTIDE SEQUENCE [LARGE SCALE GENOMIC DNA]</scope>
    <source>
        <strain evidence="2">HH</strain>
    </source>
</reference>
<accession>A0A5Q2N547</accession>
<gene>
    <name evidence="1" type="ORF">FTV88_2984</name>
</gene>
<name>A0A5Q2N547_9FIRM</name>
<proteinExistence type="predicted"/>
<evidence type="ECO:0000313" key="2">
    <source>
        <dbReference type="Proteomes" id="UP000366051"/>
    </source>
</evidence>
<dbReference type="Proteomes" id="UP000366051">
    <property type="component" value="Chromosome"/>
</dbReference>
<organism evidence="1 2">
    <name type="scientific">Heliorestis convoluta</name>
    <dbReference type="NCBI Taxonomy" id="356322"/>
    <lineage>
        <taxon>Bacteria</taxon>
        <taxon>Bacillati</taxon>
        <taxon>Bacillota</taxon>
        <taxon>Clostridia</taxon>
        <taxon>Eubacteriales</taxon>
        <taxon>Heliobacteriaceae</taxon>
        <taxon>Heliorestis</taxon>
    </lineage>
</organism>
<keyword evidence="2" id="KW-1185">Reference proteome</keyword>
<dbReference type="KEGG" id="hcv:FTV88_2984"/>
<dbReference type="EMBL" id="CP045875">
    <property type="protein sequence ID" value="QGG49063.1"/>
    <property type="molecule type" value="Genomic_DNA"/>
</dbReference>
<dbReference type="AlphaFoldDB" id="A0A5Q2N547"/>